<evidence type="ECO:0000256" key="6">
    <source>
        <dbReference type="ARBA" id="ARBA00022801"/>
    </source>
</evidence>
<protein>
    <submittedName>
        <fullName evidence="16">Helicase-exonuclease AddAB, AddB subunit</fullName>
    </submittedName>
</protein>
<feature type="domain" description="ATP-dependent helicase/deoxyribonuclease subunit B N-terminal" evidence="15">
    <location>
        <begin position="5"/>
        <end position="294"/>
    </location>
</feature>
<keyword evidence="4" id="KW-0547">Nucleotide-binding</keyword>
<evidence type="ECO:0000256" key="10">
    <source>
        <dbReference type="ARBA" id="ARBA00023004"/>
    </source>
</evidence>
<evidence type="ECO:0000259" key="14">
    <source>
        <dbReference type="Pfam" id="PF12705"/>
    </source>
</evidence>
<evidence type="ECO:0000256" key="4">
    <source>
        <dbReference type="ARBA" id="ARBA00022741"/>
    </source>
</evidence>
<dbReference type="GO" id="GO:0005524">
    <property type="term" value="F:ATP binding"/>
    <property type="evidence" value="ECO:0007669"/>
    <property type="project" value="UniProtKB-KW"/>
</dbReference>
<keyword evidence="10" id="KW-0408">Iron</keyword>
<dbReference type="PANTHER" id="PTHR30591:SF1">
    <property type="entry name" value="RECBCD ENZYME SUBUNIT RECC"/>
    <property type="match status" value="1"/>
</dbReference>
<keyword evidence="1" id="KW-0004">4Fe-4S</keyword>
<dbReference type="InterPro" id="IPR027417">
    <property type="entry name" value="P-loop_NTPase"/>
</dbReference>
<dbReference type="GO" id="GO:0004386">
    <property type="term" value="F:helicase activity"/>
    <property type="evidence" value="ECO:0007669"/>
    <property type="project" value="UniProtKB-KW"/>
</dbReference>
<dbReference type="SUPFAM" id="SSF52540">
    <property type="entry name" value="P-loop containing nucleoside triphosphate hydrolases"/>
    <property type="match status" value="1"/>
</dbReference>
<evidence type="ECO:0000256" key="8">
    <source>
        <dbReference type="ARBA" id="ARBA00022839"/>
    </source>
</evidence>
<dbReference type="GO" id="GO:0004527">
    <property type="term" value="F:exonuclease activity"/>
    <property type="evidence" value="ECO:0007669"/>
    <property type="project" value="UniProtKB-KW"/>
</dbReference>
<dbReference type="PANTHER" id="PTHR30591">
    <property type="entry name" value="RECBCD ENZYME SUBUNIT RECC"/>
    <property type="match status" value="1"/>
</dbReference>
<evidence type="ECO:0000256" key="3">
    <source>
        <dbReference type="ARBA" id="ARBA00022723"/>
    </source>
</evidence>
<keyword evidence="3" id="KW-0479">Metal-binding</keyword>
<keyword evidence="8 16" id="KW-0269">Exonuclease</keyword>
<sequence length="1155" mass="131797">MSLEFIAGSSGAGKSYQVYSEIIRESLAEPDRQFLVIVPEQFTMQTQKEIVRMHPKRGLMNVDVLSFNRLAWRVFAEVGGDDLPVLEDIGKSLIVQKVIAARQEKLKVMERALGRPGAVSQMKSLISELMQYRVEPEDLDEWIRRGEAAHRGRLSLKLEDIRTVYTAFRDYIDEHYLTKEEVPERLCHVIGDSTLVKDSVIVLDGFTGFTPVQHQVVRELLSLALKVRVVLTVPSSEELERGKSEHRLFHMSYEMYRKVLGLAKESRCEIAPVRWIEAGEKGRFAGSPALAYLEQNLFRSRRREAYAGEQKEITVTQAKDPEQEIRMIAEQILRMVRREGYRYRDFAVVSGDLSTYGRLAENVFSECGIPFFVDQKKAVMTNPMVEFIRSAIDMVVQNYSYDSVFRFLRTGLGDLSREETDRMENYCRALGIRGRKKYDESWTRCPRYMDKDELLLYNEIREKFADETREFHEAMHRRNTTVKSKAEAVYRLLAGHGIQRKMAEMKLCFQENGDAVSAGEYGQIYGAVIDLLDKIVEVLGEEKMKLADFQSILDAGFEEINIGLVPPGEDQVMTGDIERTRLRKIRVLFFAGVNEGIVPKPVAAKGILSEHDRQILAGDSVELSPTSKEQMYQQRFYLYLSMTKPSDRLCLSYSRSGVEGGALLPSYLIGVVKRLYSRLEIRSAEEIYRKDPTLLLETPKGRMSLLLQGLQKIPDELPGADFNELLRTLWQSEEGREEAQRLLSAVSTKNPAKGIGMQLARMLYGDKLQVSITRLEDFAECSFRHFLDYGLRLREREEYEFNAADYGSILHKALERYAKILGKREIRWGTLGDGERNRVADEALDEVAFDYGNTIMQSSQRNRHMLERIREILHRTVWALDEQIRMGSFEPTDFEFRFRTNEEVKSLHFSLEDGTEMKLTGTVDRIDDCRTEGGHYVKIIDYKTGKTTLDLGQLYYGLQLQLTVYLNAVMECRQKAEPGAEVLPAGIFYYHIDDPWIEPTAEDQRLEEILKKLRPDGLLNADLDVLKLMDHSLAPGVASTVIPVKLNKSPNKETGSFLGVGSRVADITDFETICQYADEKVREIGSGIIRGEADAKPTVSADGGQAGFACAYCPYRSVCGFDEKIPGYSYREVQKMKPEEAMKAMREKLTGKGDD</sequence>
<dbReference type="Gene3D" id="3.40.50.300">
    <property type="entry name" value="P-loop containing nucleotide triphosphate hydrolases"/>
    <property type="match status" value="3"/>
</dbReference>
<dbReference type="eggNOG" id="COG3857">
    <property type="taxonomic scope" value="Bacteria"/>
</dbReference>
<gene>
    <name evidence="16" type="ORF">EubceDRAFT1_1308</name>
</gene>
<keyword evidence="9" id="KW-0067">ATP-binding</keyword>
<evidence type="ECO:0000256" key="13">
    <source>
        <dbReference type="ARBA" id="ARBA00023204"/>
    </source>
</evidence>
<reference evidence="16 17" key="1">
    <citation type="submission" date="2010-08" db="EMBL/GenBank/DDBJ databases">
        <authorList>
            <consortium name="US DOE Joint Genome Institute (JGI-PGF)"/>
            <person name="Lucas S."/>
            <person name="Copeland A."/>
            <person name="Lapidus A."/>
            <person name="Cheng J.-F."/>
            <person name="Bruce D."/>
            <person name="Goodwin L."/>
            <person name="Pitluck S."/>
            <person name="Land M.L."/>
            <person name="Hauser L."/>
            <person name="Chang Y.-J."/>
            <person name="Anderson I.J."/>
            <person name="Johnson E."/>
            <person name="Mulhopadhyay B."/>
            <person name="Kyrpides N."/>
            <person name="Woyke T.J."/>
        </authorList>
    </citation>
    <scope>NUCLEOTIDE SEQUENCE [LARGE SCALE GENOMIC DNA]</scope>
    <source>
        <strain evidence="16 17">6</strain>
    </source>
</reference>
<accession>I5ATJ8</accession>
<dbReference type="EMBL" id="CM001487">
    <property type="protein sequence ID" value="EIM57121.1"/>
    <property type="molecule type" value="Genomic_DNA"/>
</dbReference>
<dbReference type="OrthoDB" id="9758506at2"/>
<dbReference type="Pfam" id="PF12705">
    <property type="entry name" value="PDDEXK_1"/>
    <property type="match status" value="1"/>
</dbReference>
<dbReference type="InterPro" id="IPR038726">
    <property type="entry name" value="PDDEXK_AddAB-type"/>
</dbReference>
<evidence type="ECO:0000256" key="11">
    <source>
        <dbReference type="ARBA" id="ARBA00023014"/>
    </source>
</evidence>
<evidence type="ECO:0000313" key="17">
    <source>
        <dbReference type="Proteomes" id="UP000005753"/>
    </source>
</evidence>
<feature type="domain" description="PD-(D/E)XK endonuclease-like" evidence="14">
    <location>
        <begin position="769"/>
        <end position="1119"/>
    </location>
</feature>
<keyword evidence="7 16" id="KW-0347">Helicase</keyword>
<evidence type="ECO:0000256" key="9">
    <source>
        <dbReference type="ARBA" id="ARBA00022840"/>
    </source>
</evidence>
<organism evidence="16 17">
    <name type="scientific">Eubacterium cellulosolvens (strain ATCC 43171 / JCM 9499 / 6)</name>
    <name type="common">Cillobacterium cellulosolvens</name>
    <dbReference type="NCBI Taxonomy" id="633697"/>
    <lineage>
        <taxon>Bacteria</taxon>
        <taxon>Bacillati</taxon>
        <taxon>Bacillota</taxon>
        <taxon>Clostridia</taxon>
        <taxon>Eubacteriales</taxon>
        <taxon>Eubacteriaceae</taxon>
        <taxon>Eubacterium</taxon>
    </lineage>
</organism>
<keyword evidence="17" id="KW-1185">Reference proteome</keyword>
<keyword evidence="11" id="KW-0411">Iron-sulfur</keyword>
<dbReference type="GO" id="GO:0000724">
    <property type="term" value="P:double-strand break repair via homologous recombination"/>
    <property type="evidence" value="ECO:0007669"/>
    <property type="project" value="InterPro"/>
</dbReference>
<dbReference type="GO" id="GO:0003677">
    <property type="term" value="F:DNA binding"/>
    <property type="evidence" value="ECO:0007669"/>
    <property type="project" value="UniProtKB-KW"/>
</dbReference>
<dbReference type="InterPro" id="IPR014140">
    <property type="entry name" value="DNA_helicase_suAddB"/>
</dbReference>
<evidence type="ECO:0000256" key="5">
    <source>
        <dbReference type="ARBA" id="ARBA00022763"/>
    </source>
</evidence>
<dbReference type="Gene3D" id="3.90.320.10">
    <property type="match status" value="1"/>
</dbReference>
<reference evidence="16 17" key="2">
    <citation type="submission" date="2012-02" db="EMBL/GenBank/DDBJ databases">
        <title>Improved High-Quality Draft sequence of Eubacterium cellulosolvens 6.</title>
        <authorList>
            <consortium name="US DOE Joint Genome Institute"/>
            <person name="Lucas S."/>
            <person name="Han J."/>
            <person name="Lapidus A."/>
            <person name="Cheng J.-F."/>
            <person name="Goodwin L."/>
            <person name="Pitluck S."/>
            <person name="Peters L."/>
            <person name="Mikhailova N."/>
            <person name="Gu W."/>
            <person name="Detter J.C."/>
            <person name="Han C."/>
            <person name="Tapia R."/>
            <person name="Land M."/>
            <person name="Hauser L."/>
            <person name="Kyrpides N."/>
            <person name="Ivanova N."/>
            <person name="Pagani I."/>
            <person name="Johnson E."/>
            <person name="Mukhopadhyay B."/>
            <person name="Anderson I."/>
            <person name="Woyke T."/>
        </authorList>
    </citation>
    <scope>NUCLEOTIDE SEQUENCE [LARGE SCALE GENOMIC DNA]</scope>
    <source>
        <strain evidence="16 17">6</strain>
    </source>
</reference>
<keyword evidence="5" id="KW-0227">DNA damage</keyword>
<evidence type="ECO:0000256" key="2">
    <source>
        <dbReference type="ARBA" id="ARBA00022722"/>
    </source>
</evidence>
<keyword evidence="6" id="KW-0378">Hydrolase</keyword>
<dbReference type="InterPro" id="IPR011604">
    <property type="entry name" value="PDDEXK-like_dom_sf"/>
</dbReference>
<dbReference type="STRING" id="633697.EubceDRAFT1_1308"/>
<dbReference type="Proteomes" id="UP000005753">
    <property type="component" value="Chromosome"/>
</dbReference>
<keyword evidence="2" id="KW-0540">Nuclease</keyword>
<dbReference type="NCBIfam" id="TIGR02773">
    <property type="entry name" value="addB_Gpos"/>
    <property type="match status" value="1"/>
</dbReference>
<keyword evidence="13" id="KW-0234">DNA repair</keyword>
<keyword evidence="12" id="KW-0238">DNA-binding</keyword>
<dbReference type="AlphaFoldDB" id="I5ATJ8"/>
<dbReference type="GO" id="GO:0046872">
    <property type="term" value="F:metal ion binding"/>
    <property type="evidence" value="ECO:0007669"/>
    <property type="project" value="UniProtKB-KW"/>
</dbReference>
<proteinExistence type="predicted"/>
<evidence type="ECO:0000259" key="15">
    <source>
        <dbReference type="Pfam" id="PF21445"/>
    </source>
</evidence>
<dbReference type="GO" id="GO:0051539">
    <property type="term" value="F:4 iron, 4 sulfur cluster binding"/>
    <property type="evidence" value="ECO:0007669"/>
    <property type="project" value="UniProtKB-KW"/>
</dbReference>
<name>I5ATJ8_EUBC6</name>
<evidence type="ECO:0000256" key="12">
    <source>
        <dbReference type="ARBA" id="ARBA00023125"/>
    </source>
</evidence>
<evidence type="ECO:0000256" key="1">
    <source>
        <dbReference type="ARBA" id="ARBA00022485"/>
    </source>
</evidence>
<evidence type="ECO:0000313" key="16">
    <source>
        <dbReference type="EMBL" id="EIM57121.1"/>
    </source>
</evidence>
<dbReference type="Pfam" id="PF21445">
    <property type="entry name" value="ADDB_N"/>
    <property type="match status" value="1"/>
</dbReference>
<evidence type="ECO:0000256" key="7">
    <source>
        <dbReference type="ARBA" id="ARBA00022806"/>
    </source>
</evidence>
<dbReference type="InterPro" id="IPR049035">
    <property type="entry name" value="ADDB_N"/>
</dbReference>
<dbReference type="HOGENOM" id="CLU_007838_0_0_9"/>